<organism evidence="2 3">
    <name type="scientific">Xenorhabdus yunnanensis</name>
    <dbReference type="NCBI Taxonomy" id="3025878"/>
    <lineage>
        <taxon>Bacteria</taxon>
        <taxon>Pseudomonadati</taxon>
        <taxon>Pseudomonadota</taxon>
        <taxon>Gammaproteobacteria</taxon>
        <taxon>Enterobacterales</taxon>
        <taxon>Morganellaceae</taxon>
        <taxon>Xenorhabdus</taxon>
    </lineage>
</organism>
<dbReference type="InterPro" id="IPR025711">
    <property type="entry name" value="PepSY"/>
</dbReference>
<evidence type="ECO:0000313" key="3">
    <source>
        <dbReference type="Proteomes" id="UP001217178"/>
    </source>
</evidence>
<comment type="caution">
    <text evidence="2">The sequence shown here is derived from an EMBL/GenBank/DDBJ whole genome shotgun (WGS) entry which is preliminary data.</text>
</comment>
<dbReference type="EMBL" id="JAQRFI010000104">
    <property type="protein sequence ID" value="MDC9591574.1"/>
    <property type="molecule type" value="Genomic_DNA"/>
</dbReference>
<evidence type="ECO:0000259" key="1">
    <source>
        <dbReference type="Pfam" id="PF03413"/>
    </source>
</evidence>
<keyword evidence="3" id="KW-1185">Reference proteome</keyword>
<dbReference type="RefSeq" id="WP_273556788.1">
    <property type="nucleotide sequence ID" value="NZ_JAQRFI010000104.1"/>
</dbReference>
<sequence length="107" mass="12343">MKLGESENSNDENVLLKVDKKYTSFLFKAINAANDEAKKRNIDIKNHYISFKKAICRESNKELYLVYFYEIEVTSDNWMDLSSGDLKDIEVTMDANTGEIISIYGSR</sequence>
<evidence type="ECO:0000313" key="2">
    <source>
        <dbReference type="EMBL" id="MDC9591574.1"/>
    </source>
</evidence>
<gene>
    <name evidence="2" type="ORF">PSI23_20400</name>
</gene>
<name>A0ABT5LKC9_9GAMM</name>
<proteinExistence type="predicted"/>
<protein>
    <recommendedName>
        <fullName evidence="1">PepSY domain-containing protein</fullName>
    </recommendedName>
</protein>
<feature type="domain" description="PepSY" evidence="1">
    <location>
        <begin position="64"/>
        <end position="104"/>
    </location>
</feature>
<reference evidence="2 3" key="1">
    <citation type="submission" date="2023-02" db="EMBL/GenBank/DDBJ databases">
        <title>Entomopathogenic bacteria.</title>
        <authorList>
            <person name="Machado R.A."/>
        </authorList>
    </citation>
    <scope>NUCLEOTIDE SEQUENCE [LARGE SCALE GENOMIC DNA]</scope>
    <source>
        <strain evidence="2 3">XENO-10</strain>
    </source>
</reference>
<accession>A0ABT5LKC9</accession>
<dbReference type="Pfam" id="PF03413">
    <property type="entry name" value="PepSY"/>
    <property type="match status" value="1"/>
</dbReference>
<dbReference type="Proteomes" id="UP001217178">
    <property type="component" value="Unassembled WGS sequence"/>
</dbReference>